<proteinExistence type="predicted"/>
<protein>
    <submittedName>
        <fullName evidence="1">Uncharacterized protein</fullName>
    </submittedName>
</protein>
<reference evidence="1 2" key="1">
    <citation type="submission" date="2018-06" db="EMBL/GenBank/DDBJ databases">
        <authorList>
            <consortium name="Pathogen Informatics"/>
            <person name="Doyle S."/>
        </authorList>
    </citation>
    <scope>NUCLEOTIDE SEQUENCE [LARGE SCALE GENOMIC DNA]</scope>
    <source>
        <strain evidence="1 2">NCTC13456</strain>
    </source>
</reference>
<sequence length="210" mass="24990">MKKILFITFLLFTLVNCTQKSNTDNFQNEVYSQIFHEIIDSCVVNIEPIEFQENVTEKEKDDYNNEMLKIRNQKRLIAIYDTVSGYRKDDFDENIFKNFRTNWVKSDSSNFVININNSNIKANNTLIKASELPNLEKAFKDYKTWDEYEDLKNLDVEISFRRIFFNDIKTEGFLQIGVICGKLCGQGYDIWIKKIDNEWKIIKIKRTWIS</sequence>
<accession>A0A376GAJ2</accession>
<evidence type="ECO:0000313" key="1">
    <source>
        <dbReference type="EMBL" id="STD55506.1"/>
    </source>
</evidence>
<dbReference type="RefSeq" id="WP_114999837.1">
    <property type="nucleotide sequence ID" value="NZ_UFXS01000001.1"/>
</dbReference>
<evidence type="ECO:0000313" key="2">
    <source>
        <dbReference type="Proteomes" id="UP000254737"/>
    </source>
</evidence>
<dbReference type="STRING" id="343874.GCA_000805695_03392"/>
<dbReference type="EMBL" id="UFXS01000001">
    <property type="protein sequence ID" value="STD55506.1"/>
    <property type="molecule type" value="Genomic_DNA"/>
</dbReference>
<organism evidence="1 2">
    <name type="scientific">Empedobacter falsenii</name>
    <dbReference type="NCBI Taxonomy" id="343874"/>
    <lineage>
        <taxon>Bacteria</taxon>
        <taxon>Pseudomonadati</taxon>
        <taxon>Bacteroidota</taxon>
        <taxon>Flavobacteriia</taxon>
        <taxon>Flavobacteriales</taxon>
        <taxon>Weeksellaceae</taxon>
        <taxon>Empedobacter</taxon>
    </lineage>
</organism>
<name>A0A376GAJ2_9FLAO</name>
<dbReference type="Proteomes" id="UP000254737">
    <property type="component" value="Unassembled WGS sequence"/>
</dbReference>
<dbReference type="AlphaFoldDB" id="A0A376GAJ2"/>
<gene>
    <name evidence="1" type="ORF">NCTC13456_01574</name>
</gene>